<protein>
    <recommendedName>
        <fullName evidence="6">RING-type domain-containing protein</fullName>
    </recommendedName>
</protein>
<feature type="domain" description="RING-type" evidence="6">
    <location>
        <begin position="228"/>
        <end position="263"/>
    </location>
</feature>
<dbReference type="PANTHER" id="PTHR42647:SF22">
    <property type="entry name" value="BOI-RELATED E3 UBIQUITIN-PROTEIN LIGASE 2-RELATED"/>
    <property type="match status" value="1"/>
</dbReference>
<keyword evidence="5" id="KW-0175">Coiled coil</keyword>
<dbReference type="AlphaFoldDB" id="A0A2Z7AM14"/>
<accession>A0A2Z7AM14</accession>
<evidence type="ECO:0000313" key="7">
    <source>
        <dbReference type="EMBL" id="KZV20241.1"/>
    </source>
</evidence>
<evidence type="ECO:0000256" key="3">
    <source>
        <dbReference type="ARBA" id="ARBA00022833"/>
    </source>
</evidence>
<dbReference type="InterPro" id="IPR011029">
    <property type="entry name" value="DEATH-like_dom_sf"/>
</dbReference>
<dbReference type="Gene3D" id="1.10.1170.10">
    <property type="entry name" value="Inhibitor Of Apoptosis Protein (2mihbC-IAP-1), Chain A"/>
    <property type="match status" value="1"/>
</dbReference>
<reference evidence="7 8" key="1">
    <citation type="journal article" date="2015" name="Proc. Natl. Acad. Sci. U.S.A.">
        <title>The resurrection genome of Boea hygrometrica: A blueprint for survival of dehydration.</title>
        <authorList>
            <person name="Xiao L."/>
            <person name="Yang G."/>
            <person name="Zhang L."/>
            <person name="Yang X."/>
            <person name="Zhao S."/>
            <person name="Ji Z."/>
            <person name="Zhou Q."/>
            <person name="Hu M."/>
            <person name="Wang Y."/>
            <person name="Chen M."/>
            <person name="Xu Y."/>
            <person name="Jin H."/>
            <person name="Xiao X."/>
            <person name="Hu G."/>
            <person name="Bao F."/>
            <person name="Hu Y."/>
            <person name="Wan P."/>
            <person name="Li L."/>
            <person name="Deng X."/>
            <person name="Kuang T."/>
            <person name="Xiang C."/>
            <person name="Zhu J.K."/>
            <person name="Oliver M.J."/>
            <person name="He Y."/>
        </authorList>
    </citation>
    <scope>NUCLEOTIDE SEQUENCE [LARGE SCALE GENOMIC DNA]</scope>
    <source>
        <strain evidence="8">cv. XS01</strain>
    </source>
</reference>
<dbReference type="OrthoDB" id="1711136at2759"/>
<dbReference type="PANTHER" id="PTHR42647">
    <property type="entry name" value="SBP (S-RIBONUCLEASE BINDING PROTEIN) FAMILY PROTEIN"/>
    <property type="match status" value="1"/>
</dbReference>
<feature type="coiled-coil region" evidence="5">
    <location>
        <begin position="145"/>
        <end position="200"/>
    </location>
</feature>
<name>A0A2Z7AM14_9LAMI</name>
<dbReference type="GO" id="GO:0004842">
    <property type="term" value="F:ubiquitin-protein transferase activity"/>
    <property type="evidence" value="ECO:0007669"/>
    <property type="project" value="TreeGrafter"/>
</dbReference>
<evidence type="ECO:0000256" key="5">
    <source>
        <dbReference type="SAM" id="Coils"/>
    </source>
</evidence>
<dbReference type="Pfam" id="PF13920">
    <property type="entry name" value="zf-C3HC4_3"/>
    <property type="match status" value="1"/>
</dbReference>
<dbReference type="PROSITE" id="PS50089">
    <property type="entry name" value="ZF_RING_2"/>
    <property type="match status" value="1"/>
</dbReference>
<keyword evidence="8" id="KW-1185">Reference proteome</keyword>
<dbReference type="Proteomes" id="UP000250235">
    <property type="component" value="Unassembled WGS sequence"/>
</dbReference>
<evidence type="ECO:0000259" key="6">
    <source>
        <dbReference type="PROSITE" id="PS50089"/>
    </source>
</evidence>
<evidence type="ECO:0000256" key="2">
    <source>
        <dbReference type="ARBA" id="ARBA00022771"/>
    </source>
</evidence>
<evidence type="ECO:0000313" key="8">
    <source>
        <dbReference type="Proteomes" id="UP000250235"/>
    </source>
</evidence>
<dbReference type="InterPro" id="IPR001841">
    <property type="entry name" value="Znf_RING"/>
</dbReference>
<dbReference type="EMBL" id="KV016225">
    <property type="protein sequence ID" value="KZV20241.1"/>
    <property type="molecule type" value="Genomic_DNA"/>
</dbReference>
<evidence type="ECO:0000256" key="4">
    <source>
        <dbReference type="PROSITE-ProRule" id="PRU00175"/>
    </source>
</evidence>
<keyword evidence="3" id="KW-0862">Zinc</keyword>
<dbReference type="GO" id="GO:0008270">
    <property type="term" value="F:zinc ion binding"/>
    <property type="evidence" value="ECO:0007669"/>
    <property type="project" value="UniProtKB-KW"/>
</dbReference>
<sequence>MAIQAQLVTSDQRNFGFSNGPHDSIMETGAGFHHPFLIPQQQQQQQQLMMQFVPFQNFQTSFLKDFFTQSLSSQIEKQRMEMDRLIGVQVKQHNFISFVGRINLVFDFIYISHQNERLRQALQEQRETHISILMNRYDSNIRSLLRQKDEEISKATDRRMELENLLRRMEIEKQTWQMAAKEKEAMAASLNCEIRMLRETACLSINAAEDAESCCENVEQDTRKMMICRCCASRKACVIMLPCRHLCSCKDCEPFLDSCPVCKMQKKASLEALTHL</sequence>
<keyword evidence="1" id="KW-0479">Metal-binding</keyword>
<evidence type="ECO:0000256" key="1">
    <source>
        <dbReference type="ARBA" id="ARBA00022723"/>
    </source>
</evidence>
<proteinExistence type="predicted"/>
<dbReference type="PIRSF" id="PIRSF036836">
    <property type="entry name" value="RNase_bind_SBP1"/>
    <property type="match status" value="1"/>
</dbReference>
<gene>
    <name evidence="7" type="ORF">F511_01098</name>
</gene>
<dbReference type="Gene3D" id="1.10.533.10">
    <property type="entry name" value="Death Domain, Fas"/>
    <property type="match status" value="1"/>
</dbReference>
<keyword evidence="2 4" id="KW-0863">Zinc-finger</keyword>
<organism evidence="7 8">
    <name type="scientific">Dorcoceras hygrometricum</name>
    <dbReference type="NCBI Taxonomy" id="472368"/>
    <lineage>
        <taxon>Eukaryota</taxon>
        <taxon>Viridiplantae</taxon>
        <taxon>Streptophyta</taxon>
        <taxon>Embryophyta</taxon>
        <taxon>Tracheophyta</taxon>
        <taxon>Spermatophyta</taxon>
        <taxon>Magnoliopsida</taxon>
        <taxon>eudicotyledons</taxon>
        <taxon>Gunneridae</taxon>
        <taxon>Pentapetalae</taxon>
        <taxon>asterids</taxon>
        <taxon>lamiids</taxon>
        <taxon>Lamiales</taxon>
        <taxon>Gesneriaceae</taxon>
        <taxon>Didymocarpoideae</taxon>
        <taxon>Trichosporeae</taxon>
        <taxon>Loxocarpinae</taxon>
        <taxon>Dorcoceras</taxon>
    </lineage>
</organism>
<dbReference type="FunFam" id="1.10.1170.10:FF:000002">
    <property type="entry name" value="Baculoviral IAP repeat containing 7"/>
    <property type="match status" value="1"/>
</dbReference>